<proteinExistence type="inferred from homology"/>
<keyword evidence="4" id="KW-1185">Reference proteome</keyword>
<dbReference type="Pfam" id="PF00132">
    <property type="entry name" value="Hexapep"/>
    <property type="match status" value="1"/>
</dbReference>
<protein>
    <submittedName>
        <fullName evidence="3">Transferase hexapeptide (Six repeat-containing protein)</fullName>
    </submittedName>
</protein>
<organism evidence="3 4">
    <name type="scientific">Micromonospora rifamycinica</name>
    <dbReference type="NCBI Taxonomy" id="291594"/>
    <lineage>
        <taxon>Bacteria</taxon>
        <taxon>Bacillati</taxon>
        <taxon>Actinomycetota</taxon>
        <taxon>Actinomycetes</taxon>
        <taxon>Micromonosporales</taxon>
        <taxon>Micromonosporaceae</taxon>
        <taxon>Micromonospora</taxon>
    </lineage>
</organism>
<evidence type="ECO:0000256" key="1">
    <source>
        <dbReference type="ARBA" id="ARBA00007274"/>
    </source>
</evidence>
<evidence type="ECO:0000313" key="3">
    <source>
        <dbReference type="EMBL" id="SCG49958.1"/>
    </source>
</evidence>
<dbReference type="InterPro" id="IPR001451">
    <property type="entry name" value="Hexapep"/>
</dbReference>
<sequence>MPSRLRTITRRVRDHLAASRDPAAFVRSLGVNLTGRVRFYGVNRAMFGSEPWLITIGDNVYITSEVQFVTHDGGTLILRKDHPDLDWTAPITIGDDVYIGMRAMILAGVTIGNRCVIGAGSIVTRDIPDNTVAAGVPARPLRSTDEYLERLQAKSLGIGHLPVPAKHEAIKRIYGVPTG</sequence>
<dbReference type="Gene3D" id="2.160.10.10">
    <property type="entry name" value="Hexapeptide repeat proteins"/>
    <property type="match status" value="1"/>
</dbReference>
<name>A0A120F9P4_9ACTN</name>
<reference evidence="4" key="1">
    <citation type="submission" date="2016-06" db="EMBL/GenBank/DDBJ databases">
        <authorList>
            <person name="Varghese N."/>
            <person name="Submissions Spin"/>
        </authorList>
    </citation>
    <scope>NUCLEOTIDE SEQUENCE [LARGE SCALE GENOMIC DNA]</scope>
    <source>
        <strain evidence="4">DSM 44983</strain>
    </source>
</reference>
<dbReference type="PANTHER" id="PTHR23416">
    <property type="entry name" value="SIALIC ACID SYNTHASE-RELATED"/>
    <property type="match status" value="1"/>
</dbReference>
<dbReference type="SUPFAM" id="SSF51161">
    <property type="entry name" value="Trimeric LpxA-like enzymes"/>
    <property type="match status" value="1"/>
</dbReference>
<gene>
    <name evidence="3" type="ORF">GA0070623_1762</name>
</gene>
<dbReference type="InterPro" id="IPR011004">
    <property type="entry name" value="Trimer_LpxA-like_sf"/>
</dbReference>
<dbReference type="InterPro" id="IPR051159">
    <property type="entry name" value="Hexapeptide_acetyltransf"/>
</dbReference>
<dbReference type="PANTHER" id="PTHR23416:SF23">
    <property type="entry name" value="ACETYLTRANSFERASE C18B11.09C-RELATED"/>
    <property type="match status" value="1"/>
</dbReference>
<dbReference type="GO" id="GO:0008374">
    <property type="term" value="F:O-acyltransferase activity"/>
    <property type="evidence" value="ECO:0007669"/>
    <property type="project" value="TreeGrafter"/>
</dbReference>
<keyword evidence="2 3" id="KW-0808">Transferase</keyword>
<evidence type="ECO:0000256" key="2">
    <source>
        <dbReference type="ARBA" id="ARBA00022679"/>
    </source>
</evidence>
<dbReference type="EMBL" id="LT607752">
    <property type="protein sequence ID" value="SCG49958.1"/>
    <property type="molecule type" value="Genomic_DNA"/>
</dbReference>
<dbReference type="Proteomes" id="UP000198226">
    <property type="component" value="Chromosome I"/>
</dbReference>
<comment type="similarity">
    <text evidence="1">Belongs to the transferase hexapeptide repeat family.</text>
</comment>
<dbReference type="CDD" id="cd04647">
    <property type="entry name" value="LbH_MAT_like"/>
    <property type="match status" value="1"/>
</dbReference>
<evidence type="ECO:0000313" key="4">
    <source>
        <dbReference type="Proteomes" id="UP000198226"/>
    </source>
</evidence>
<accession>A0A120F9P4</accession>
<dbReference type="AlphaFoldDB" id="A0A120F9P4"/>